<dbReference type="AlphaFoldDB" id="A0A9Q3VPL8"/>
<comment type="caution">
    <text evidence="2">The sequence shown here is derived from an EMBL/GenBank/DDBJ whole genome shotgun (WGS) entry which is preliminary data.</text>
</comment>
<accession>A0A9Q3VPL8</accession>
<protein>
    <recommendedName>
        <fullName evidence="4">Secreted protein</fullName>
    </recommendedName>
</protein>
<feature type="chain" id="PRO_5040387267" description="Secreted protein" evidence="1">
    <location>
        <begin position="22"/>
        <end position="155"/>
    </location>
</feature>
<keyword evidence="1" id="KW-0732">Signal</keyword>
<dbReference type="Proteomes" id="UP001108029">
    <property type="component" value="Unassembled WGS sequence"/>
</dbReference>
<keyword evidence="3" id="KW-1185">Reference proteome</keyword>
<reference evidence="2" key="1">
    <citation type="submission" date="2021-12" db="EMBL/GenBank/DDBJ databases">
        <authorList>
            <person name="Lee J.-H."/>
            <person name="Kim S.-B."/>
        </authorList>
    </citation>
    <scope>NUCLEOTIDE SEQUENCE</scope>
    <source>
        <strain evidence="2">NR30</strain>
    </source>
</reference>
<evidence type="ECO:0000313" key="2">
    <source>
        <dbReference type="EMBL" id="MCD9874675.1"/>
    </source>
</evidence>
<dbReference type="RefSeq" id="WP_232648791.1">
    <property type="nucleotide sequence ID" value="NZ_JAJSBI010000005.1"/>
</dbReference>
<organism evidence="2 3">
    <name type="scientific">Streptomyces guryensis</name>
    <dbReference type="NCBI Taxonomy" id="2886947"/>
    <lineage>
        <taxon>Bacteria</taxon>
        <taxon>Bacillati</taxon>
        <taxon>Actinomycetota</taxon>
        <taxon>Actinomycetes</taxon>
        <taxon>Kitasatosporales</taxon>
        <taxon>Streptomycetaceae</taxon>
        <taxon>Streptomyces</taxon>
    </lineage>
</organism>
<proteinExistence type="predicted"/>
<name>A0A9Q3VPL8_9ACTN</name>
<sequence>MRRHTLSTAVTLCFAASLAAAASAPSEARPASPPASQTARQQARVPVLVDCFFHPEVRPTDFVLACGDGNSRLTSLHWSRWGQASAKAVGVNIVNDCKPYCAAGRFHSYPVVVRLDRAQPWKKRPHLQHYSRMTLEYPAGRPDTFPPTVTYPLWN</sequence>
<dbReference type="EMBL" id="JAJSBI010000005">
    <property type="protein sequence ID" value="MCD9874675.1"/>
    <property type="molecule type" value="Genomic_DNA"/>
</dbReference>
<feature type="signal peptide" evidence="1">
    <location>
        <begin position="1"/>
        <end position="21"/>
    </location>
</feature>
<evidence type="ECO:0008006" key="4">
    <source>
        <dbReference type="Google" id="ProtNLM"/>
    </source>
</evidence>
<gene>
    <name evidence="2" type="ORF">LJ657_13475</name>
</gene>
<evidence type="ECO:0000313" key="3">
    <source>
        <dbReference type="Proteomes" id="UP001108029"/>
    </source>
</evidence>
<evidence type="ECO:0000256" key="1">
    <source>
        <dbReference type="SAM" id="SignalP"/>
    </source>
</evidence>